<evidence type="ECO:0000313" key="2">
    <source>
        <dbReference type="Proteomes" id="UP001057402"/>
    </source>
</evidence>
<sequence length="161" mass="18412">MGVVENHLEIVSCLPPEKIFKAFVLEADFLLPKIVPHIFESCDVLEGDGGPGTLKKITFAEGSKFKHAKHRVDLIDKEKFIYHYTWVEGELLSLHHYEKISYEVKIECGPDGGSIFKNNTKYHTRGDIHIAEEELKEDNEKIFGLFKAIEGHVLAHPESYY</sequence>
<gene>
    <name evidence="1" type="ORF">MLD38_019630</name>
</gene>
<name>A0ACB9R1N2_9MYRT</name>
<proteinExistence type="predicted"/>
<comment type="caution">
    <text evidence="1">The sequence shown here is derived from an EMBL/GenBank/DDBJ whole genome shotgun (WGS) entry which is preliminary data.</text>
</comment>
<keyword evidence="2" id="KW-1185">Reference proteome</keyword>
<organism evidence="1 2">
    <name type="scientific">Melastoma candidum</name>
    <dbReference type="NCBI Taxonomy" id="119954"/>
    <lineage>
        <taxon>Eukaryota</taxon>
        <taxon>Viridiplantae</taxon>
        <taxon>Streptophyta</taxon>
        <taxon>Embryophyta</taxon>
        <taxon>Tracheophyta</taxon>
        <taxon>Spermatophyta</taxon>
        <taxon>Magnoliopsida</taxon>
        <taxon>eudicotyledons</taxon>
        <taxon>Gunneridae</taxon>
        <taxon>Pentapetalae</taxon>
        <taxon>rosids</taxon>
        <taxon>malvids</taxon>
        <taxon>Myrtales</taxon>
        <taxon>Melastomataceae</taxon>
        <taxon>Melastomatoideae</taxon>
        <taxon>Melastomateae</taxon>
        <taxon>Melastoma</taxon>
    </lineage>
</organism>
<dbReference type="EMBL" id="CM042884">
    <property type="protein sequence ID" value="KAI4371388.1"/>
    <property type="molecule type" value="Genomic_DNA"/>
</dbReference>
<dbReference type="Proteomes" id="UP001057402">
    <property type="component" value="Chromosome 5"/>
</dbReference>
<reference evidence="2" key="1">
    <citation type="journal article" date="2023" name="Front. Plant Sci.">
        <title>Chromosomal-level genome assembly of Melastoma candidum provides insights into trichome evolution.</title>
        <authorList>
            <person name="Zhong Y."/>
            <person name="Wu W."/>
            <person name="Sun C."/>
            <person name="Zou P."/>
            <person name="Liu Y."/>
            <person name="Dai S."/>
            <person name="Zhou R."/>
        </authorList>
    </citation>
    <scope>NUCLEOTIDE SEQUENCE [LARGE SCALE GENOMIC DNA]</scope>
</reference>
<accession>A0ACB9R1N2</accession>
<protein>
    <submittedName>
        <fullName evidence="1">Uncharacterized protein</fullName>
    </submittedName>
</protein>
<evidence type="ECO:0000313" key="1">
    <source>
        <dbReference type="EMBL" id="KAI4371388.1"/>
    </source>
</evidence>